<proteinExistence type="predicted"/>
<feature type="region of interest" description="Disordered" evidence="1">
    <location>
        <begin position="1"/>
        <end position="56"/>
    </location>
</feature>
<comment type="caution">
    <text evidence="2">The sequence shown here is derived from an EMBL/GenBank/DDBJ whole genome shotgun (WGS) entry which is preliminary data.</text>
</comment>
<evidence type="ECO:0000313" key="3">
    <source>
        <dbReference type="Proteomes" id="UP001279734"/>
    </source>
</evidence>
<name>A0AAD3SWE1_NEPGR</name>
<evidence type="ECO:0000313" key="2">
    <source>
        <dbReference type="EMBL" id="GMH17762.1"/>
    </source>
</evidence>
<keyword evidence="3" id="KW-1185">Reference proteome</keyword>
<protein>
    <submittedName>
        <fullName evidence="2">Uncharacterized protein</fullName>
    </submittedName>
</protein>
<dbReference type="AlphaFoldDB" id="A0AAD3SWE1"/>
<sequence>MESESNEAPSRGVDEGPLYGTGVVTGLGSRGKRSTFPKTAGPTRNSSEPMPPSKGGLRIMANALSLAKHSRPTLTDGIVSTPRHQKPHGKEQHSSFLATKNR</sequence>
<dbReference type="Proteomes" id="UP001279734">
    <property type="component" value="Unassembled WGS sequence"/>
</dbReference>
<accession>A0AAD3SWE1</accession>
<gene>
    <name evidence="2" type="ORF">Nepgr_019603</name>
</gene>
<organism evidence="2 3">
    <name type="scientific">Nepenthes gracilis</name>
    <name type="common">Slender pitcher plant</name>
    <dbReference type="NCBI Taxonomy" id="150966"/>
    <lineage>
        <taxon>Eukaryota</taxon>
        <taxon>Viridiplantae</taxon>
        <taxon>Streptophyta</taxon>
        <taxon>Embryophyta</taxon>
        <taxon>Tracheophyta</taxon>
        <taxon>Spermatophyta</taxon>
        <taxon>Magnoliopsida</taxon>
        <taxon>eudicotyledons</taxon>
        <taxon>Gunneridae</taxon>
        <taxon>Pentapetalae</taxon>
        <taxon>Caryophyllales</taxon>
        <taxon>Nepenthaceae</taxon>
        <taxon>Nepenthes</taxon>
    </lineage>
</organism>
<dbReference type="EMBL" id="BSYO01000018">
    <property type="protein sequence ID" value="GMH17762.1"/>
    <property type="molecule type" value="Genomic_DNA"/>
</dbReference>
<feature type="region of interest" description="Disordered" evidence="1">
    <location>
        <begin position="70"/>
        <end position="102"/>
    </location>
</feature>
<reference evidence="2" key="1">
    <citation type="submission" date="2023-05" db="EMBL/GenBank/DDBJ databases">
        <title>Nepenthes gracilis genome sequencing.</title>
        <authorList>
            <person name="Fukushima K."/>
        </authorList>
    </citation>
    <scope>NUCLEOTIDE SEQUENCE</scope>
    <source>
        <strain evidence="2">SING2019-196</strain>
    </source>
</reference>
<evidence type="ECO:0000256" key="1">
    <source>
        <dbReference type="SAM" id="MobiDB-lite"/>
    </source>
</evidence>